<dbReference type="KEGG" id="tmu:101357470"/>
<dbReference type="AlphaFoldDB" id="A0A2Y9DPM2"/>
<dbReference type="FunCoup" id="A0A2Y9DPM2">
    <property type="interactions" value="442"/>
</dbReference>
<dbReference type="CTD" id="126353"/>
<keyword evidence="4" id="KW-1185">Reference proteome</keyword>
<evidence type="ECO:0000313" key="4">
    <source>
        <dbReference type="Proteomes" id="UP000248480"/>
    </source>
</evidence>
<dbReference type="OrthoDB" id="9449914at2759"/>
<feature type="compositionally biased region" description="Polar residues" evidence="2">
    <location>
        <begin position="449"/>
        <end position="464"/>
    </location>
</feature>
<dbReference type="PANTHER" id="PTHR18839:SF3">
    <property type="entry name" value="MITOTIC INTERACTOR AND SUBSTRATE OF PLK1"/>
    <property type="match status" value="1"/>
</dbReference>
<evidence type="ECO:0000259" key="3">
    <source>
        <dbReference type="Pfam" id="PF15304"/>
    </source>
</evidence>
<feature type="compositionally biased region" description="Low complexity" evidence="2">
    <location>
        <begin position="373"/>
        <end position="383"/>
    </location>
</feature>
<evidence type="ECO:0000256" key="2">
    <source>
        <dbReference type="SAM" id="MobiDB-lite"/>
    </source>
</evidence>
<proteinExistence type="predicted"/>
<feature type="region of interest" description="Disordered" evidence="2">
    <location>
        <begin position="227"/>
        <end position="267"/>
    </location>
</feature>
<dbReference type="PANTHER" id="PTHR18839">
    <property type="entry name" value="MITOTIC INTERACTOR AND SUBSTRATE OF PLK1 MISP FAMILY MEMBER"/>
    <property type="match status" value="1"/>
</dbReference>
<feature type="compositionally biased region" description="Basic and acidic residues" evidence="2">
    <location>
        <begin position="256"/>
        <end position="267"/>
    </location>
</feature>
<feature type="compositionally biased region" description="Polar residues" evidence="2">
    <location>
        <begin position="558"/>
        <end position="578"/>
    </location>
</feature>
<feature type="compositionally biased region" description="Polar residues" evidence="2">
    <location>
        <begin position="395"/>
        <end position="404"/>
    </location>
</feature>
<accession>A0A2Y9DPM2</accession>
<name>A0A2Y9DPM2_TRIMA</name>
<feature type="region of interest" description="Disordered" evidence="2">
    <location>
        <begin position="544"/>
        <end position="578"/>
    </location>
</feature>
<dbReference type="GeneID" id="101357470"/>
<sequence length="658" mass="72570">MDRVTRYPIFGIPDSPRLTSLAFDGDIGYTFKLVGTGPEAAGWGQDEPPAWPAHHEDQLDTVRAGASHSLRAFPGKPSARALYLEDKEDEGMKAYHLGDARDSFPRRPQDLGLERQTIIQGQAVRKSGTVATLQGTPDQVDSAPSHTLSEFLGENVVDREQIDFLAARQQFLSLERANMAAPRKSPPRVVSGGAPQGVSQAPKAFNGPHLANGYGVAVRPQVKEVTEIEKKKDRGSPAGFHVGTVEEPGSRPRAGSPEHAKETPIEREIRLAQEREADLRKQRGLQPAASHQELVEIPTRPVLTKVSLTEAPRRERGRPSLYVQRDIAQETQRDEDHRRQGLQGGRPSTPDWDSKGPQPRLRRVLSSDSILNPAPDARAADPAPEVRRVDRIPSSAYQQFQNPESPRLEFSAFGTSAKTRGPSADEVKAGASPKAAGPRKHVSEYSGKPSGTKQGHSKTLQKPPQANAGVMRSEYFRLRTPQFRVADVPQQAEAPQVWEWEVAGAPPLRLQKSQSSDLLEREVESVLRREREVAEERRSALFPEVFSPSPGEDCGQVSRRSSQESGITGSYSVSKSPSFTPFQLQSGLVWTVEAKPEPPEVPPEAAPWQKKKKELWYASVNPSDDISLEVLEATRVTRHKNAMAERWEAGIYASEDED</sequence>
<feature type="domain" description="A-kinase anchor protein 2 C-terminal" evidence="3">
    <location>
        <begin position="297"/>
        <end position="653"/>
    </location>
</feature>
<reference evidence="5" key="1">
    <citation type="submission" date="2025-08" db="UniProtKB">
        <authorList>
            <consortium name="RefSeq"/>
        </authorList>
    </citation>
    <scope>IDENTIFICATION</scope>
</reference>
<protein>
    <submittedName>
        <fullName evidence="5">Mitotic interactor and substrate of PLK1</fullName>
    </submittedName>
</protein>
<dbReference type="InterPro" id="IPR029304">
    <property type="entry name" value="AKAP2_C"/>
</dbReference>
<dbReference type="InParanoid" id="A0A2Y9DPM2"/>
<dbReference type="Proteomes" id="UP000248480">
    <property type="component" value="Unplaced"/>
</dbReference>
<evidence type="ECO:0000256" key="1">
    <source>
        <dbReference type="ARBA" id="ARBA00023054"/>
    </source>
</evidence>
<feature type="compositionally biased region" description="Basic and acidic residues" evidence="2">
    <location>
        <begin position="327"/>
        <end position="339"/>
    </location>
</feature>
<dbReference type="RefSeq" id="XP_004378585.1">
    <property type="nucleotide sequence ID" value="XM_004378528.1"/>
</dbReference>
<gene>
    <name evidence="5" type="primary">MISP</name>
</gene>
<keyword evidence="1" id="KW-0175">Coiled coil</keyword>
<evidence type="ECO:0000313" key="5">
    <source>
        <dbReference type="RefSeq" id="XP_004378585.1"/>
    </source>
</evidence>
<feature type="region of interest" description="Disordered" evidence="2">
    <location>
        <begin position="306"/>
        <end position="473"/>
    </location>
</feature>
<dbReference type="Pfam" id="PF15304">
    <property type="entry name" value="AKAP2_C"/>
    <property type="match status" value="1"/>
</dbReference>
<dbReference type="InterPro" id="IPR042779">
    <property type="entry name" value="MISP/MISP3-like"/>
</dbReference>
<organism evidence="4 5">
    <name type="scientific">Trichechus manatus latirostris</name>
    <name type="common">Florida manatee</name>
    <dbReference type="NCBI Taxonomy" id="127582"/>
    <lineage>
        <taxon>Eukaryota</taxon>
        <taxon>Metazoa</taxon>
        <taxon>Chordata</taxon>
        <taxon>Craniata</taxon>
        <taxon>Vertebrata</taxon>
        <taxon>Euteleostomi</taxon>
        <taxon>Mammalia</taxon>
        <taxon>Eutheria</taxon>
        <taxon>Afrotheria</taxon>
        <taxon>Sirenia</taxon>
        <taxon>Trichechidae</taxon>
        <taxon>Trichechus</taxon>
    </lineage>
</organism>